<keyword evidence="2 3" id="KW-0378">Hydrolase</keyword>
<evidence type="ECO:0000259" key="5">
    <source>
        <dbReference type="PROSITE" id="PS51462"/>
    </source>
</evidence>
<dbReference type="PROSITE" id="PS00893">
    <property type="entry name" value="NUDIX_BOX"/>
    <property type="match status" value="1"/>
</dbReference>
<gene>
    <name evidence="6" type="ORF">P6P90_05155</name>
</gene>
<evidence type="ECO:0000313" key="7">
    <source>
        <dbReference type="Proteomes" id="UP001218246"/>
    </source>
</evidence>
<feature type="domain" description="Nudix hydrolase" evidence="5">
    <location>
        <begin position="15"/>
        <end position="147"/>
    </location>
</feature>
<dbReference type="PANTHER" id="PTHR43046:SF2">
    <property type="entry name" value="8-OXO-DGTP DIPHOSPHATASE-RELATED"/>
    <property type="match status" value="1"/>
</dbReference>
<dbReference type="InterPro" id="IPR020476">
    <property type="entry name" value="Nudix_hydrolase"/>
</dbReference>
<dbReference type="RefSeq" id="WP_278017846.1">
    <property type="nucleotide sequence ID" value="NZ_JARRRY010000001.1"/>
</dbReference>
<keyword evidence="4" id="KW-0812">Transmembrane</keyword>
<evidence type="ECO:0000256" key="4">
    <source>
        <dbReference type="SAM" id="Phobius"/>
    </source>
</evidence>
<evidence type="ECO:0000256" key="2">
    <source>
        <dbReference type="ARBA" id="ARBA00022801"/>
    </source>
</evidence>
<sequence>MGYVENLRALVGHRALILVGAVVLILRNEQVLLQQRNEPQQRWGLPGGLMELGESPEETAKREVEEETGLLVDDLRLIEVFSGKNYLVKLPNGDEFQTVTVAYHTKMFKGEFKQNEETLKLQFFSLNALPDCMVGSHQIIIETYKSLMEKRA</sequence>
<dbReference type="PRINTS" id="PR00502">
    <property type="entry name" value="NUDIXFAMILY"/>
</dbReference>
<comment type="caution">
    <text evidence="6">The sequence shown here is derived from an EMBL/GenBank/DDBJ whole genome shotgun (WGS) entry which is preliminary data.</text>
</comment>
<dbReference type="GO" id="GO:0016787">
    <property type="term" value="F:hydrolase activity"/>
    <property type="evidence" value="ECO:0007669"/>
    <property type="project" value="UniProtKB-KW"/>
</dbReference>
<keyword evidence="4" id="KW-1133">Transmembrane helix</keyword>
<dbReference type="InterPro" id="IPR015797">
    <property type="entry name" value="NUDIX_hydrolase-like_dom_sf"/>
</dbReference>
<dbReference type="EMBL" id="JARULN010000002">
    <property type="protein sequence ID" value="MDG5753384.1"/>
    <property type="molecule type" value="Genomic_DNA"/>
</dbReference>
<dbReference type="InterPro" id="IPR000086">
    <property type="entry name" value="NUDIX_hydrolase_dom"/>
</dbReference>
<dbReference type="Pfam" id="PF00293">
    <property type="entry name" value="NUDIX"/>
    <property type="match status" value="1"/>
</dbReference>
<dbReference type="PANTHER" id="PTHR43046">
    <property type="entry name" value="GDP-MANNOSE MANNOSYL HYDROLASE"/>
    <property type="match status" value="1"/>
</dbReference>
<feature type="transmembrane region" description="Helical" evidence="4">
    <location>
        <begin position="6"/>
        <end position="26"/>
    </location>
</feature>
<proteinExistence type="inferred from homology"/>
<dbReference type="PROSITE" id="PS51462">
    <property type="entry name" value="NUDIX"/>
    <property type="match status" value="1"/>
</dbReference>
<evidence type="ECO:0000313" key="6">
    <source>
        <dbReference type="EMBL" id="MDG5753384.1"/>
    </source>
</evidence>
<comment type="cofactor">
    <cofactor evidence="1">
        <name>Mg(2+)</name>
        <dbReference type="ChEBI" id="CHEBI:18420"/>
    </cofactor>
</comment>
<comment type="similarity">
    <text evidence="3">Belongs to the Nudix hydrolase family.</text>
</comment>
<dbReference type="InterPro" id="IPR020084">
    <property type="entry name" value="NUDIX_hydrolase_CS"/>
</dbReference>
<dbReference type="Gene3D" id="3.90.79.10">
    <property type="entry name" value="Nucleoside Triphosphate Pyrophosphohydrolase"/>
    <property type="match status" value="1"/>
</dbReference>
<organism evidence="6 7">
    <name type="scientific">Ectobacillus antri</name>
    <dbReference type="NCBI Taxonomy" id="2486280"/>
    <lineage>
        <taxon>Bacteria</taxon>
        <taxon>Bacillati</taxon>
        <taxon>Bacillota</taxon>
        <taxon>Bacilli</taxon>
        <taxon>Bacillales</taxon>
        <taxon>Bacillaceae</taxon>
        <taxon>Ectobacillus</taxon>
    </lineage>
</organism>
<evidence type="ECO:0000256" key="1">
    <source>
        <dbReference type="ARBA" id="ARBA00001946"/>
    </source>
</evidence>
<keyword evidence="7" id="KW-1185">Reference proteome</keyword>
<dbReference type="Proteomes" id="UP001218246">
    <property type="component" value="Unassembled WGS sequence"/>
</dbReference>
<protein>
    <submittedName>
        <fullName evidence="6">NUDIX hydrolase</fullName>
    </submittedName>
</protein>
<accession>A0ABT6H2G5</accession>
<dbReference type="SUPFAM" id="SSF55811">
    <property type="entry name" value="Nudix"/>
    <property type="match status" value="1"/>
</dbReference>
<reference evidence="6 7" key="1">
    <citation type="submission" date="2023-04" db="EMBL/GenBank/DDBJ databases">
        <title>Ectobacillus antri isolated from activated sludge.</title>
        <authorList>
            <person name="Yan P."/>
            <person name="Liu X."/>
        </authorList>
    </citation>
    <scope>NUCLEOTIDE SEQUENCE [LARGE SCALE GENOMIC DNA]</scope>
    <source>
        <strain evidence="6 7">C18H</strain>
    </source>
</reference>
<keyword evidence="4" id="KW-0472">Membrane</keyword>
<name>A0ABT6H2G5_9BACI</name>
<evidence type="ECO:0000256" key="3">
    <source>
        <dbReference type="RuleBase" id="RU003476"/>
    </source>
</evidence>
<dbReference type="CDD" id="cd04677">
    <property type="entry name" value="NUDIX_Hydrolase"/>
    <property type="match status" value="1"/>
</dbReference>